<dbReference type="NCBIfam" id="TIGR02532">
    <property type="entry name" value="IV_pilin_GFxxxE"/>
    <property type="match status" value="1"/>
</dbReference>
<dbReference type="Gene3D" id="3.30.700.10">
    <property type="entry name" value="Glycoprotein, Type 4 Pilin"/>
    <property type="match status" value="1"/>
</dbReference>
<dbReference type="EMBL" id="CP036349">
    <property type="protein sequence ID" value="QDV73623.1"/>
    <property type="molecule type" value="Genomic_DNA"/>
</dbReference>
<keyword evidence="2" id="KW-1185">Reference proteome</keyword>
<evidence type="ECO:0000313" key="2">
    <source>
        <dbReference type="Proteomes" id="UP000316426"/>
    </source>
</evidence>
<dbReference type="PROSITE" id="PS00409">
    <property type="entry name" value="PROKAR_NTER_METHYL"/>
    <property type="match status" value="1"/>
</dbReference>
<dbReference type="InterPro" id="IPR045584">
    <property type="entry name" value="Pilin-like"/>
</dbReference>
<name>A0A518K758_9BACT</name>
<dbReference type="KEGG" id="bmei:Spa11_18210"/>
<sequence>MSRPKMRLERRRSPTGFTLVELLLVLSLVVMLAAMVAPSLTGTLGRVRLDAAADAVRTAWVDARLEAMRSGEPIVFQCQLGTGRYTVSKLIDASAAGAVAADEDAAGSTTLADDEHEDLGEVKFVQLSAGNPLTAVVDPAVAACLVFRPDGATQDAWAVIESANGRRRRITLRSLTGAARVEVVSASEGT</sequence>
<dbReference type="SUPFAM" id="SSF54523">
    <property type="entry name" value="Pili subunits"/>
    <property type="match status" value="1"/>
</dbReference>
<reference evidence="1 2" key="1">
    <citation type="submission" date="2019-02" db="EMBL/GenBank/DDBJ databases">
        <title>Deep-cultivation of Planctomycetes and their phenomic and genomic characterization uncovers novel biology.</title>
        <authorList>
            <person name="Wiegand S."/>
            <person name="Jogler M."/>
            <person name="Boedeker C."/>
            <person name="Pinto D."/>
            <person name="Vollmers J."/>
            <person name="Rivas-Marin E."/>
            <person name="Kohn T."/>
            <person name="Peeters S.H."/>
            <person name="Heuer A."/>
            <person name="Rast P."/>
            <person name="Oberbeckmann S."/>
            <person name="Bunk B."/>
            <person name="Jeske O."/>
            <person name="Meyerdierks A."/>
            <person name="Storesund J.E."/>
            <person name="Kallscheuer N."/>
            <person name="Luecker S."/>
            <person name="Lage O.M."/>
            <person name="Pohl T."/>
            <person name="Merkel B.J."/>
            <person name="Hornburger P."/>
            <person name="Mueller R.-W."/>
            <person name="Bruemmer F."/>
            <person name="Labrenz M."/>
            <person name="Spormann A.M."/>
            <person name="Op den Camp H."/>
            <person name="Overmann J."/>
            <person name="Amann R."/>
            <person name="Jetten M.S.M."/>
            <person name="Mascher T."/>
            <person name="Medema M.H."/>
            <person name="Devos D.P."/>
            <person name="Kaster A.-K."/>
            <person name="Ovreas L."/>
            <person name="Rohde M."/>
            <person name="Galperin M.Y."/>
            <person name="Jogler C."/>
        </authorList>
    </citation>
    <scope>NUCLEOTIDE SEQUENCE [LARGE SCALE GENOMIC DNA]</scope>
    <source>
        <strain evidence="1 2">Spa11</strain>
    </source>
</reference>
<accession>A0A518K758</accession>
<protein>
    <recommendedName>
        <fullName evidence="3">General secretion pathway protein H</fullName>
    </recommendedName>
</protein>
<dbReference type="AlphaFoldDB" id="A0A518K758"/>
<dbReference type="Proteomes" id="UP000316426">
    <property type="component" value="Chromosome"/>
</dbReference>
<gene>
    <name evidence="1" type="ORF">Spa11_18210</name>
</gene>
<proteinExistence type="predicted"/>
<evidence type="ECO:0000313" key="1">
    <source>
        <dbReference type="EMBL" id="QDV73623.1"/>
    </source>
</evidence>
<dbReference type="Pfam" id="PF07963">
    <property type="entry name" value="N_methyl"/>
    <property type="match status" value="1"/>
</dbReference>
<organism evidence="1 2">
    <name type="scientific">Botrimarina mediterranea</name>
    <dbReference type="NCBI Taxonomy" id="2528022"/>
    <lineage>
        <taxon>Bacteria</taxon>
        <taxon>Pseudomonadati</taxon>
        <taxon>Planctomycetota</taxon>
        <taxon>Planctomycetia</taxon>
        <taxon>Pirellulales</taxon>
        <taxon>Lacipirellulaceae</taxon>
        <taxon>Botrimarina</taxon>
    </lineage>
</organism>
<dbReference type="InterPro" id="IPR012902">
    <property type="entry name" value="N_methyl_site"/>
</dbReference>
<dbReference type="RefSeq" id="WP_197529851.1">
    <property type="nucleotide sequence ID" value="NZ_CP036349.1"/>
</dbReference>
<evidence type="ECO:0008006" key="3">
    <source>
        <dbReference type="Google" id="ProtNLM"/>
    </source>
</evidence>